<reference evidence="2" key="1">
    <citation type="journal article" date="2021" name="PeerJ">
        <title>Extensive microbial diversity within the chicken gut microbiome revealed by metagenomics and culture.</title>
        <authorList>
            <person name="Gilroy R."/>
            <person name="Ravi A."/>
            <person name="Getino M."/>
            <person name="Pursley I."/>
            <person name="Horton D.L."/>
            <person name="Alikhan N.F."/>
            <person name="Baker D."/>
            <person name="Gharbi K."/>
            <person name="Hall N."/>
            <person name="Watson M."/>
            <person name="Adriaenssens E.M."/>
            <person name="Foster-Nyarko E."/>
            <person name="Jarju S."/>
            <person name="Secka A."/>
            <person name="Antonio M."/>
            <person name="Oren A."/>
            <person name="Chaudhuri R.R."/>
            <person name="La Ragione R."/>
            <person name="Hildebrand F."/>
            <person name="Pallen M.J."/>
        </authorList>
    </citation>
    <scope>NUCLEOTIDE SEQUENCE</scope>
    <source>
        <strain evidence="2">7886</strain>
    </source>
</reference>
<evidence type="ECO:0000256" key="1">
    <source>
        <dbReference type="SAM" id="SignalP"/>
    </source>
</evidence>
<proteinExistence type="predicted"/>
<name>A0A921HTD5_9LACO</name>
<dbReference type="InterPro" id="IPR008964">
    <property type="entry name" value="Invasin/intimin_cell_adhesion"/>
</dbReference>
<reference evidence="2" key="2">
    <citation type="submission" date="2021-09" db="EMBL/GenBank/DDBJ databases">
        <authorList>
            <person name="Gilroy R."/>
        </authorList>
    </citation>
    <scope>NUCLEOTIDE SEQUENCE</scope>
    <source>
        <strain evidence="2">7886</strain>
    </source>
</reference>
<dbReference type="Proteomes" id="UP000747013">
    <property type="component" value="Unassembled WGS sequence"/>
</dbReference>
<sequence>MTTALFKFLFFLTIIITPIAYHSTVQSASADTTDLQTYGQNSPPFTPSPDPNKSVIYTRGGFMPYSTSNSILINDDFSLNLTAVRPIVWWTLRHITLTYSWWTSDDQINWHSIPNNKTGNLKIDSSKKGTKYYQATATYTIGGKVIFDPYYSKVIKVAINEKPIDTEDLSINTSSPYLLNINSPLLDNIIYATGFRNPEEATDPIVWSTSDDNLAHVNSKGEITSVDEKNSGDVLIQALVKNSINKESKIAQKEIRVGGGLDDINAKLGEDVTFRVQGLSTDNRESSNDISIIWGKKIPGVKNWEKINNNNKMSLTIKNIDSHLDGTLYRATFSLNEKSFRTNEAQLTISDSKVGINNHIENTSHSNVPLDTPSNLTNIIENDKLNYKLHLSNANKTSLKEETLVVPLPPQVDVKKLTIDGQNVEPHYQTENFQKKNLSIDLNRFKNKSELDCNINLQVNTISNNTSFKSTPSIYGKNIDNTSYHNNGVPMEFHFITNILKHSIHDINFNTIQTFIPGSLVYRLNDTNAPNNIIDFTDDRRKFNSVKITVEQSYSFYDLFTDTYLPATLQMYDATKDTPQDILHNPALVATSEDNQKLHYLNWNKNEGLLLKLKSGPISAGTYRTQLNWTFIESA</sequence>
<organism evidence="2 3">
    <name type="scientific">Companilactobacillus farciminis</name>
    <dbReference type="NCBI Taxonomy" id="1612"/>
    <lineage>
        <taxon>Bacteria</taxon>
        <taxon>Bacillati</taxon>
        <taxon>Bacillota</taxon>
        <taxon>Bacilli</taxon>
        <taxon>Lactobacillales</taxon>
        <taxon>Lactobacillaceae</taxon>
        <taxon>Companilactobacillus</taxon>
    </lineage>
</organism>
<protein>
    <recommendedName>
        <fullName evidence="4">BIG2 domain-containing protein</fullName>
    </recommendedName>
</protein>
<dbReference type="EMBL" id="DYWC01000259">
    <property type="protein sequence ID" value="HJF87980.1"/>
    <property type="molecule type" value="Genomic_DNA"/>
</dbReference>
<accession>A0A921HTD5</accession>
<evidence type="ECO:0000313" key="3">
    <source>
        <dbReference type="Proteomes" id="UP000747013"/>
    </source>
</evidence>
<comment type="caution">
    <text evidence="2">The sequence shown here is derived from an EMBL/GenBank/DDBJ whole genome shotgun (WGS) entry which is preliminary data.</text>
</comment>
<dbReference type="SUPFAM" id="SSF49373">
    <property type="entry name" value="Invasin/intimin cell-adhesion fragments"/>
    <property type="match status" value="1"/>
</dbReference>
<feature type="chain" id="PRO_5039519947" description="BIG2 domain-containing protein" evidence="1">
    <location>
        <begin position="23"/>
        <end position="635"/>
    </location>
</feature>
<gene>
    <name evidence="2" type="ORF">K8V88_11140</name>
</gene>
<dbReference type="AlphaFoldDB" id="A0A921HTD5"/>
<keyword evidence="1" id="KW-0732">Signal</keyword>
<evidence type="ECO:0008006" key="4">
    <source>
        <dbReference type="Google" id="ProtNLM"/>
    </source>
</evidence>
<evidence type="ECO:0000313" key="2">
    <source>
        <dbReference type="EMBL" id="HJF87980.1"/>
    </source>
</evidence>
<feature type="signal peptide" evidence="1">
    <location>
        <begin position="1"/>
        <end position="22"/>
    </location>
</feature>